<comment type="similarity">
    <text evidence="2">Belongs to the ARPC3 family.</text>
</comment>
<dbReference type="OrthoDB" id="200404at2759"/>
<name>A0A8H7UN64_9FUNG</name>
<keyword evidence="5" id="KW-0206">Cytoskeleton</keyword>
<keyword evidence="7" id="KW-1185">Reference proteome</keyword>
<reference evidence="6" key="1">
    <citation type="submission" date="2020-12" db="EMBL/GenBank/DDBJ databases">
        <title>Metabolic potential, ecology and presence of endohyphal bacteria is reflected in genomic diversity of Mucoromycotina.</title>
        <authorList>
            <person name="Muszewska A."/>
            <person name="Okrasinska A."/>
            <person name="Steczkiewicz K."/>
            <person name="Drgas O."/>
            <person name="Orlowska M."/>
            <person name="Perlinska-Lenart U."/>
            <person name="Aleksandrzak-Piekarczyk T."/>
            <person name="Szatraj K."/>
            <person name="Zielenkiewicz U."/>
            <person name="Pilsyk S."/>
            <person name="Malc E."/>
            <person name="Mieczkowski P."/>
            <person name="Kruszewska J.S."/>
            <person name="Biernat P."/>
            <person name="Pawlowska J."/>
        </authorList>
    </citation>
    <scope>NUCLEOTIDE SEQUENCE</scope>
    <source>
        <strain evidence="6">WA0000051536</strain>
    </source>
</reference>
<organism evidence="6 7">
    <name type="scientific">Umbelopsis vinacea</name>
    <dbReference type="NCBI Taxonomy" id="44442"/>
    <lineage>
        <taxon>Eukaryota</taxon>
        <taxon>Fungi</taxon>
        <taxon>Fungi incertae sedis</taxon>
        <taxon>Mucoromycota</taxon>
        <taxon>Mucoromycotina</taxon>
        <taxon>Umbelopsidomycetes</taxon>
        <taxon>Umbelopsidales</taxon>
        <taxon>Umbelopsidaceae</taxon>
        <taxon>Umbelopsis</taxon>
    </lineage>
</organism>
<evidence type="ECO:0000313" key="7">
    <source>
        <dbReference type="Proteomes" id="UP000612746"/>
    </source>
</evidence>
<evidence type="ECO:0008006" key="8">
    <source>
        <dbReference type="Google" id="ProtNLM"/>
    </source>
</evidence>
<comment type="subcellular location">
    <subcellularLocation>
        <location evidence="1">Cytoplasm</location>
        <location evidence="1">Cytoskeleton</location>
    </subcellularLocation>
</comment>
<dbReference type="GO" id="GO:0030833">
    <property type="term" value="P:regulation of actin filament polymerization"/>
    <property type="evidence" value="ECO:0007669"/>
    <property type="project" value="InterPro"/>
</dbReference>
<sequence length="200" mass="22720">MPKAAECYELELGHHACKYRWILSRHIIPSLTTATSSRLAISSFFPSKPRSEAMLLWVSTMKSDASSEDIIDEALNLFRANCLFRNFEIKGNADRVLIYLILFISECLSKLAKSPSPGDAVKQLSTLAVTNFAIPGDATFPLNAMYSHPPDRGQADQLRIYIQQLRQEMAVRLVERVYVDGKPSKWWMCFQKRKFMGLAL</sequence>
<dbReference type="AlphaFoldDB" id="A0A8H7UN64"/>
<dbReference type="Proteomes" id="UP000612746">
    <property type="component" value="Unassembled WGS sequence"/>
</dbReference>
<evidence type="ECO:0000256" key="3">
    <source>
        <dbReference type="ARBA" id="ARBA00022490"/>
    </source>
</evidence>
<evidence type="ECO:0000256" key="1">
    <source>
        <dbReference type="ARBA" id="ARBA00004245"/>
    </source>
</evidence>
<evidence type="ECO:0000256" key="5">
    <source>
        <dbReference type="ARBA" id="ARBA00023212"/>
    </source>
</evidence>
<evidence type="ECO:0000256" key="2">
    <source>
        <dbReference type="ARBA" id="ARBA00010856"/>
    </source>
</evidence>
<dbReference type="EMBL" id="JAEPRA010000001">
    <property type="protein sequence ID" value="KAG2189365.1"/>
    <property type="molecule type" value="Genomic_DNA"/>
</dbReference>
<evidence type="ECO:0000256" key="4">
    <source>
        <dbReference type="ARBA" id="ARBA00023203"/>
    </source>
</evidence>
<dbReference type="InterPro" id="IPR007204">
    <property type="entry name" value="ARPC3"/>
</dbReference>
<keyword evidence="3" id="KW-0963">Cytoplasm</keyword>
<dbReference type="Pfam" id="PF04062">
    <property type="entry name" value="P21-Arc"/>
    <property type="match status" value="1"/>
</dbReference>
<proteinExistence type="inferred from homology"/>
<evidence type="ECO:0000313" key="6">
    <source>
        <dbReference type="EMBL" id="KAG2189365.1"/>
    </source>
</evidence>
<keyword evidence="4" id="KW-0009">Actin-binding</keyword>
<dbReference type="GO" id="GO:0034314">
    <property type="term" value="P:Arp2/3 complex-mediated actin nucleation"/>
    <property type="evidence" value="ECO:0007669"/>
    <property type="project" value="InterPro"/>
</dbReference>
<dbReference type="Gene3D" id="1.10.1760.10">
    <property type="entry name" value="Actin-related protein 2/3 complex subunit 3"/>
    <property type="match status" value="1"/>
</dbReference>
<dbReference type="SUPFAM" id="SSF69060">
    <property type="entry name" value="Arp2/3 complex 21 kDa subunit ARPC3"/>
    <property type="match status" value="1"/>
</dbReference>
<gene>
    <name evidence="6" type="ORF">INT44_004507</name>
</gene>
<comment type="caution">
    <text evidence="6">The sequence shown here is derived from an EMBL/GenBank/DDBJ whole genome shotgun (WGS) entry which is preliminary data.</text>
</comment>
<dbReference type="GO" id="GO:0005885">
    <property type="term" value="C:Arp2/3 protein complex"/>
    <property type="evidence" value="ECO:0007669"/>
    <property type="project" value="InterPro"/>
</dbReference>
<dbReference type="PANTHER" id="PTHR12391">
    <property type="entry name" value="ARP2/3 COMPLEX 21 KD SUBUNIT"/>
    <property type="match status" value="1"/>
</dbReference>
<accession>A0A8H7UN64</accession>
<dbReference type="GO" id="GO:0003779">
    <property type="term" value="F:actin binding"/>
    <property type="evidence" value="ECO:0007669"/>
    <property type="project" value="UniProtKB-KW"/>
</dbReference>
<protein>
    <recommendedName>
        <fullName evidence="8">Actin-related protein 2/3 complex subunit 3</fullName>
    </recommendedName>
</protein>
<dbReference type="InterPro" id="IPR036753">
    <property type="entry name" value="ARPC3_sf"/>
</dbReference>